<dbReference type="InterPro" id="IPR004158">
    <property type="entry name" value="DUF247_pln"/>
</dbReference>
<dbReference type="Pfam" id="PF03140">
    <property type="entry name" value="DUF247"/>
    <property type="match status" value="1"/>
</dbReference>
<dbReference type="AlphaFoldDB" id="A0A2G9HN16"/>
<protein>
    <submittedName>
        <fullName evidence="1">Uncharacterized protein</fullName>
    </submittedName>
</protein>
<keyword evidence="2" id="KW-1185">Reference proteome</keyword>
<reference evidence="2" key="1">
    <citation type="journal article" date="2018" name="Gigascience">
        <title>Genome assembly of the Pink Ipe (Handroanthus impetiginosus, Bignoniaceae), a highly valued, ecologically keystone Neotropical timber forest tree.</title>
        <authorList>
            <person name="Silva-Junior O.B."/>
            <person name="Grattapaglia D."/>
            <person name="Novaes E."/>
            <person name="Collevatti R.G."/>
        </authorList>
    </citation>
    <scope>NUCLEOTIDE SEQUENCE [LARGE SCALE GENOMIC DNA]</scope>
    <source>
        <strain evidence="2">cv. UFG-1</strain>
    </source>
</reference>
<gene>
    <name evidence="1" type="ORF">CDL12_08406</name>
</gene>
<evidence type="ECO:0000313" key="2">
    <source>
        <dbReference type="Proteomes" id="UP000231279"/>
    </source>
</evidence>
<dbReference type="OrthoDB" id="1849062at2759"/>
<sequence>MIAYELCLNNFVDTTVIYYINFIKSLITSPADFEELREKRILLTSLGSDEDVMKLIQDHYDSKGKTWKIQLFYAYFSSPLSVIA</sequence>
<proteinExistence type="predicted"/>
<accession>A0A2G9HN16</accession>
<dbReference type="EMBL" id="NKXS01001370">
    <property type="protein sequence ID" value="PIN18919.1"/>
    <property type="molecule type" value="Genomic_DNA"/>
</dbReference>
<name>A0A2G9HN16_9LAMI</name>
<evidence type="ECO:0000313" key="1">
    <source>
        <dbReference type="EMBL" id="PIN18919.1"/>
    </source>
</evidence>
<organism evidence="1 2">
    <name type="scientific">Handroanthus impetiginosus</name>
    <dbReference type="NCBI Taxonomy" id="429701"/>
    <lineage>
        <taxon>Eukaryota</taxon>
        <taxon>Viridiplantae</taxon>
        <taxon>Streptophyta</taxon>
        <taxon>Embryophyta</taxon>
        <taxon>Tracheophyta</taxon>
        <taxon>Spermatophyta</taxon>
        <taxon>Magnoliopsida</taxon>
        <taxon>eudicotyledons</taxon>
        <taxon>Gunneridae</taxon>
        <taxon>Pentapetalae</taxon>
        <taxon>asterids</taxon>
        <taxon>lamiids</taxon>
        <taxon>Lamiales</taxon>
        <taxon>Bignoniaceae</taxon>
        <taxon>Crescentiina</taxon>
        <taxon>Tabebuia alliance</taxon>
        <taxon>Handroanthus</taxon>
    </lineage>
</organism>
<comment type="caution">
    <text evidence="1">The sequence shown here is derived from an EMBL/GenBank/DDBJ whole genome shotgun (WGS) entry which is preliminary data.</text>
</comment>
<dbReference type="Proteomes" id="UP000231279">
    <property type="component" value="Unassembled WGS sequence"/>
</dbReference>